<feature type="transmembrane region" description="Helical" evidence="1">
    <location>
        <begin position="210"/>
        <end position="239"/>
    </location>
</feature>
<dbReference type="InterPro" id="IPR005625">
    <property type="entry name" value="PepSY-ass_TM"/>
</dbReference>
<organism evidence="2 3">
    <name type="scientific">Filimonas lacunae</name>
    <dbReference type="NCBI Taxonomy" id="477680"/>
    <lineage>
        <taxon>Bacteria</taxon>
        <taxon>Pseudomonadati</taxon>
        <taxon>Bacteroidota</taxon>
        <taxon>Chitinophagia</taxon>
        <taxon>Chitinophagales</taxon>
        <taxon>Chitinophagaceae</taxon>
        <taxon>Filimonas</taxon>
    </lineage>
</organism>
<name>A0A173MB90_9BACT</name>
<reference evidence="3" key="1">
    <citation type="submission" date="2017-01" db="EMBL/GenBank/DDBJ databases">
        <authorList>
            <person name="Varghese N."/>
            <person name="Submissions S."/>
        </authorList>
    </citation>
    <scope>NUCLEOTIDE SEQUENCE [LARGE SCALE GENOMIC DNA]</scope>
    <source>
        <strain evidence="3">DSM 21054</strain>
    </source>
</reference>
<sequence>MRPQNTVYYLRNMSNNYKKGWARHQQRWFGKWHVYLGIIAGFIIAVVGITGSLLVFRDEIDQALNPTLFKVLAGQRRMPVEEIMPMVKQAYPKDTFSYVLLPGKNVTEPYIFFNYKKEEQLFVSPYTGQPTGKRLYESSFIHIVTEIHTSLLVPVAGRYIVGISALILLILTITGLRLWIPKKWKQLKTVLTVNFKASFKRQNYDWHNVIGFYTAPFVSLIALTGFCLTFSIVIIPMLFTLSGLPPQGAAKLLGAKSTWQAHAVTMPLDKLYQIKEQELPGSEIAGIAFPADSTGNFRLDIRDKGLPAEGKREMLILDQYSGKVLLNSRKDFPPVAAAYLSWLQPIHFGNFGGIPTKILALLAGMVPLALFITGFIIWYPRWKKQKSRKENIQVDADGEAVQAAPKRAISSTEEAPLKTFPYFGKQLKKGLVYAGWFMLISAIMGAVYGLFAGMPLQPAVFSIAFSTTLVVLNGVVALLCMVVQLLLWPFKRSSRSLNRYLALSLGFVLAFVPVYFLLLNTGWRLF</sequence>
<feature type="transmembrane region" description="Helical" evidence="1">
    <location>
        <begin position="500"/>
        <end position="518"/>
    </location>
</feature>
<keyword evidence="1" id="KW-0812">Transmembrane</keyword>
<dbReference type="Proteomes" id="UP000186917">
    <property type="component" value="Unassembled WGS sequence"/>
</dbReference>
<dbReference type="PANTHER" id="PTHR34219">
    <property type="entry name" value="IRON-REGULATED INNER MEMBRANE PROTEIN-RELATED"/>
    <property type="match status" value="1"/>
</dbReference>
<dbReference type="Pfam" id="PF03929">
    <property type="entry name" value="PepSY_TM"/>
    <property type="match status" value="1"/>
</dbReference>
<keyword evidence="3" id="KW-1185">Reference proteome</keyword>
<gene>
    <name evidence="2" type="ORF">SAMN05421788_11866</name>
</gene>
<evidence type="ECO:0000313" key="3">
    <source>
        <dbReference type="Proteomes" id="UP000186917"/>
    </source>
</evidence>
<feature type="transmembrane region" description="Helical" evidence="1">
    <location>
        <begin position="431"/>
        <end position="451"/>
    </location>
</feature>
<evidence type="ECO:0000313" key="2">
    <source>
        <dbReference type="EMBL" id="SIT34723.1"/>
    </source>
</evidence>
<proteinExistence type="predicted"/>
<feature type="transmembrane region" description="Helical" evidence="1">
    <location>
        <begin position="32"/>
        <end position="56"/>
    </location>
</feature>
<dbReference type="STRING" id="477680.SAMN05421788_11866"/>
<evidence type="ECO:0000256" key="1">
    <source>
        <dbReference type="SAM" id="Phobius"/>
    </source>
</evidence>
<accession>A0A173MB90</accession>
<keyword evidence="1" id="KW-0472">Membrane</keyword>
<feature type="transmembrane region" description="Helical" evidence="1">
    <location>
        <begin position="358"/>
        <end position="379"/>
    </location>
</feature>
<keyword evidence="1" id="KW-1133">Transmembrane helix</keyword>
<dbReference type="KEGG" id="fln:FLA_0814"/>
<feature type="transmembrane region" description="Helical" evidence="1">
    <location>
        <begin position="463"/>
        <end position="488"/>
    </location>
</feature>
<protein>
    <submittedName>
        <fullName evidence="2">Uncharacterized iron-regulated membrane protein</fullName>
    </submittedName>
</protein>
<dbReference type="AlphaFoldDB" id="A0A173MB90"/>
<feature type="transmembrane region" description="Helical" evidence="1">
    <location>
        <begin position="159"/>
        <end position="180"/>
    </location>
</feature>
<dbReference type="EMBL" id="FTOR01000018">
    <property type="protein sequence ID" value="SIT34723.1"/>
    <property type="molecule type" value="Genomic_DNA"/>
</dbReference>